<dbReference type="Proteomes" id="UP000012675">
    <property type="component" value="Chromosome"/>
</dbReference>
<evidence type="ECO:0000256" key="4">
    <source>
        <dbReference type="ARBA" id="ARBA00023172"/>
    </source>
</evidence>
<evidence type="ECO:0000313" key="9">
    <source>
        <dbReference type="Proteomes" id="UP000012675"/>
    </source>
</evidence>
<dbReference type="Pfam" id="PF00589">
    <property type="entry name" value="Phage_integrase"/>
    <property type="match status" value="1"/>
</dbReference>
<dbReference type="Gene3D" id="1.10.443.10">
    <property type="entry name" value="Intergrase catalytic core"/>
    <property type="match status" value="1"/>
</dbReference>
<gene>
    <name evidence="8" type="ORF">ECBG_02225</name>
</gene>
<dbReference type="PROSITE" id="PS51898">
    <property type="entry name" value="TYR_RECOMBINASE"/>
    <property type="match status" value="1"/>
</dbReference>
<keyword evidence="2" id="KW-0229">DNA integration</keyword>
<keyword evidence="9" id="KW-1185">Reference proteome</keyword>
<dbReference type="HOGENOM" id="CLU_027562_9_2_9"/>
<keyword evidence="3 5" id="KW-0238">DNA-binding</keyword>
<name>C9A5Q2_ENTCA</name>
<evidence type="ECO:0008006" key="10">
    <source>
        <dbReference type="Google" id="ProtNLM"/>
    </source>
</evidence>
<dbReference type="KEGG" id="ecas:ECBG_02225"/>
<dbReference type="InterPro" id="IPR002104">
    <property type="entry name" value="Integrase_catalytic"/>
</dbReference>
<sequence>MQNFRLEELLEEMLFNEKARGISQKTIKKHQKFLKLFFDFLKKEQIYFVEDVTPKSIRQFMLMKLEEGCAETYVNSHLRSIRAYFKYCVDEDYVRYDRNPCMRVKWVKERKVIIQTFNDMEIKEMLKVAKKLTFFKPQKMDKQHTGYQTKFTNQRDYLLLLILIDTGLRISEVMNLKDVHITNKELFVENGKGKKDRIVHCSPLIYKEYIKYKRVANSFFEYNEIENIDNYVFLTREGKQYNYILAERAIIKIGNQCEIRKSIRVSPHSFRHYFAQKLVRNGTDIYRIQKLLGHASIKTTEVYLRSLNIEDEISKAMDFSPLQTIR</sequence>
<dbReference type="Gene3D" id="1.10.150.130">
    <property type="match status" value="1"/>
</dbReference>
<dbReference type="InterPro" id="IPR011010">
    <property type="entry name" value="DNA_brk_join_enz"/>
</dbReference>
<dbReference type="GO" id="GO:0006310">
    <property type="term" value="P:DNA recombination"/>
    <property type="evidence" value="ECO:0007669"/>
    <property type="project" value="UniProtKB-KW"/>
</dbReference>
<dbReference type="PANTHER" id="PTHR30349:SF41">
    <property type="entry name" value="INTEGRASE_RECOMBINASE PROTEIN MJ0367-RELATED"/>
    <property type="match status" value="1"/>
</dbReference>
<dbReference type="InterPro" id="IPR004107">
    <property type="entry name" value="Integrase_SAM-like_N"/>
</dbReference>
<evidence type="ECO:0000259" key="7">
    <source>
        <dbReference type="PROSITE" id="PS51900"/>
    </source>
</evidence>
<protein>
    <recommendedName>
        <fullName evidence="10">Integrase</fullName>
    </recommendedName>
</protein>
<evidence type="ECO:0000259" key="6">
    <source>
        <dbReference type="PROSITE" id="PS51898"/>
    </source>
</evidence>
<feature type="domain" description="Core-binding (CB)" evidence="7">
    <location>
        <begin position="1"/>
        <end position="89"/>
    </location>
</feature>
<accession>C9A5Q2</accession>
<evidence type="ECO:0000256" key="2">
    <source>
        <dbReference type="ARBA" id="ARBA00022908"/>
    </source>
</evidence>
<proteinExistence type="inferred from homology"/>
<comment type="similarity">
    <text evidence="1">Belongs to the 'phage' integrase family.</text>
</comment>
<dbReference type="InterPro" id="IPR013762">
    <property type="entry name" value="Integrase-like_cat_sf"/>
</dbReference>
<dbReference type="PROSITE" id="PS51900">
    <property type="entry name" value="CB"/>
    <property type="match status" value="1"/>
</dbReference>
<dbReference type="GO" id="GO:0003677">
    <property type="term" value="F:DNA binding"/>
    <property type="evidence" value="ECO:0007669"/>
    <property type="project" value="UniProtKB-UniRule"/>
</dbReference>
<dbReference type="EMBL" id="CP004856">
    <property type="protein sequence ID" value="EEV39956.2"/>
    <property type="molecule type" value="Genomic_DNA"/>
</dbReference>
<evidence type="ECO:0000256" key="1">
    <source>
        <dbReference type="ARBA" id="ARBA00008857"/>
    </source>
</evidence>
<dbReference type="AlphaFoldDB" id="C9A5Q2"/>
<dbReference type="InterPro" id="IPR010998">
    <property type="entry name" value="Integrase_recombinase_N"/>
</dbReference>
<dbReference type="eggNOG" id="COG4974">
    <property type="taxonomic scope" value="Bacteria"/>
</dbReference>
<dbReference type="GO" id="GO:0015074">
    <property type="term" value="P:DNA integration"/>
    <property type="evidence" value="ECO:0007669"/>
    <property type="project" value="UniProtKB-KW"/>
</dbReference>
<evidence type="ECO:0000256" key="5">
    <source>
        <dbReference type="PROSITE-ProRule" id="PRU01248"/>
    </source>
</evidence>
<dbReference type="InterPro" id="IPR044068">
    <property type="entry name" value="CB"/>
</dbReference>
<dbReference type="InterPro" id="IPR050090">
    <property type="entry name" value="Tyrosine_recombinase_XerCD"/>
</dbReference>
<reference evidence="8 9" key="2">
    <citation type="submission" date="2013-03" db="EMBL/GenBank/DDBJ databases">
        <title>The Genome Sequence of Enterococcus casseliflavus EC20 (899205).</title>
        <authorList>
            <consortium name="The Broad Institute Genomics Platform"/>
            <consortium name="The Broad Institute Genome Sequencing Center for Infectious Disease"/>
            <person name="Russ C."/>
            <person name="Feldgarden M."/>
            <person name="Gilmore M."/>
            <person name="Manson J."/>
            <person name="Palmer K."/>
            <person name="Carniol K."/>
            <person name="Walker B."/>
            <person name="Young S.K."/>
            <person name="Zeng Q."/>
            <person name="Gargeya S."/>
            <person name="Fitzgerald M."/>
            <person name="Haas B."/>
            <person name="Abouelleil A."/>
            <person name="Allen A.W."/>
            <person name="Alvarado L."/>
            <person name="Arachchi H.M."/>
            <person name="Berlin A.M."/>
            <person name="Chapman S.B."/>
            <person name="Gainer-Dewar J."/>
            <person name="Goldberg J."/>
            <person name="Griggs A."/>
            <person name="Gujja S."/>
            <person name="Hansen M."/>
            <person name="Howarth C."/>
            <person name="Imamovic A."/>
            <person name="Ireland A."/>
            <person name="Larimer J."/>
            <person name="McCowan C."/>
            <person name="Murphy C."/>
            <person name="Pearson M."/>
            <person name="Poon T.W."/>
            <person name="Priest M."/>
            <person name="Roberts A."/>
            <person name="Saif S."/>
            <person name="Shea T."/>
            <person name="Sisk P."/>
            <person name="Sykes S."/>
            <person name="Wortman J."/>
            <person name="Nusbaum C."/>
            <person name="Birren B."/>
        </authorList>
    </citation>
    <scope>NUCLEOTIDE SEQUENCE [LARGE SCALE GENOMIC DNA]</scope>
    <source>
        <strain evidence="8 9">EC20</strain>
    </source>
</reference>
<organism evidence="8 9">
    <name type="scientific">Enterococcus casseliflavus EC20</name>
    <dbReference type="NCBI Taxonomy" id="565655"/>
    <lineage>
        <taxon>Bacteria</taxon>
        <taxon>Bacillati</taxon>
        <taxon>Bacillota</taxon>
        <taxon>Bacilli</taxon>
        <taxon>Lactobacillales</taxon>
        <taxon>Enterococcaceae</taxon>
        <taxon>Enterococcus</taxon>
    </lineage>
</organism>
<evidence type="ECO:0000313" key="8">
    <source>
        <dbReference type="EMBL" id="EEV39956.2"/>
    </source>
</evidence>
<dbReference type="PANTHER" id="PTHR30349">
    <property type="entry name" value="PHAGE INTEGRASE-RELATED"/>
    <property type="match status" value="1"/>
</dbReference>
<dbReference type="GeneID" id="15142364"/>
<feature type="domain" description="Tyr recombinase" evidence="6">
    <location>
        <begin position="112"/>
        <end position="318"/>
    </location>
</feature>
<dbReference type="SUPFAM" id="SSF56349">
    <property type="entry name" value="DNA breaking-rejoining enzymes"/>
    <property type="match status" value="1"/>
</dbReference>
<keyword evidence="4" id="KW-0233">DNA recombination</keyword>
<reference evidence="8 9" key="1">
    <citation type="submission" date="2009-02" db="EMBL/GenBank/DDBJ databases">
        <authorList>
            <consortium name="The Broad Institute Genome Sequencing Platform"/>
            <person name="Feldgarden M."/>
            <person name="Young S.K."/>
            <person name="Kodira C.D."/>
            <person name="Zeng Q."/>
            <person name="Koehrsen M."/>
            <person name="Alvarado L."/>
            <person name="Berlin A."/>
            <person name="Borenstein D."/>
            <person name="Chen Z."/>
            <person name="Engels R."/>
            <person name="Freedman E."/>
            <person name="Gellesch M."/>
            <person name="Goldberg J."/>
            <person name="Griggs A."/>
            <person name="Gujja S."/>
            <person name="Heiman D."/>
            <person name="Hepburn T."/>
            <person name="Howarth C."/>
            <person name="Jen D."/>
            <person name="Larson L."/>
            <person name="Lewis B."/>
            <person name="Mehta T."/>
            <person name="Park D."/>
            <person name="Pearson M."/>
            <person name="Roberts A."/>
            <person name="Saif S."/>
            <person name="Shea T."/>
            <person name="Shenoy N."/>
            <person name="Sisk P."/>
            <person name="Stolte C."/>
            <person name="Sykes S."/>
            <person name="Walk T."/>
            <person name="White J."/>
            <person name="Yandava C."/>
            <person name="Gilmore M."/>
            <person name="Manson J."/>
            <person name="Palmer K."/>
            <person name="Carniol K."/>
            <person name="Lander E."/>
            <person name="Nusbaum C."/>
            <person name="Galagan J."/>
            <person name="Birren B."/>
        </authorList>
    </citation>
    <scope>NUCLEOTIDE SEQUENCE [LARGE SCALE GENOMIC DNA]</scope>
    <source>
        <strain evidence="8 9">EC20</strain>
    </source>
</reference>
<evidence type="ECO:0000256" key="3">
    <source>
        <dbReference type="ARBA" id="ARBA00023125"/>
    </source>
</evidence>
<dbReference type="RefSeq" id="WP_015509836.1">
    <property type="nucleotide sequence ID" value="NC_020995.1"/>
</dbReference>
<dbReference type="Pfam" id="PF02899">
    <property type="entry name" value="Phage_int_SAM_1"/>
    <property type="match status" value="1"/>
</dbReference>